<dbReference type="PANTHER" id="PTHR12815">
    <property type="entry name" value="SORTING AND ASSEMBLY MACHINERY SAMM50 PROTEIN FAMILY MEMBER"/>
    <property type="match status" value="1"/>
</dbReference>
<dbReference type="PIRSF" id="PIRSF006076">
    <property type="entry name" value="OM_assembly_OMP85"/>
    <property type="match status" value="1"/>
</dbReference>
<evidence type="ECO:0000256" key="3">
    <source>
        <dbReference type="ARBA" id="ARBA00022692"/>
    </source>
</evidence>
<feature type="domain" description="POTRA" evidence="10">
    <location>
        <begin position="187"/>
        <end position="275"/>
    </location>
</feature>
<dbReference type="EMBL" id="FMAC01000002">
    <property type="protein sequence ID" value="SCB16962.1"/>
    <property type="molecule type" value="Genomic_DNA"/>
</dbReference>
<dbReference type="InterPro" id="IPR039910">
    <property type="entry name" value="D15-like"/>
</dbReference>
<keyword evidence="2 8" id="KW-1134">Transmembrane beta strand</keyword>
<gene>
    <name evidence="8" type="primary">bamA</name>
    <name evidence="11" type="ORF">GA0061100_102743</name>
</gene>
<dbReference type="PROSITE" id="PS51779">
    <property type="entry name" value="POTRA"/>
    <property type="match status" value="3"/>
</dbReference>
<dbReference type="Gene3D" id="3.10.20.310">
    <property type="entry name" value="membrane protein fhac"/>
    <property type="match status" value="5"/>
</dbReference>
<feature type="domain" description="POTRA" evidence="10">
    <location>
        <begin position="39"/>
        <end position="106"/>
    </location>
</feature>
<evidence type="ECO:0000259" key="10">
    <source>
        <dbReference type="PROSITE" id="PS51779"/>
    </source>
</evidence>
<comment type="similarity">
    <text evidence="8">Belongs to the BamA family.</text>
</comment>
<comment type="subunit">
    <text evidence="8">Part of the Bam complex.</text>
</comment>
<dbReference type="GO" id="GO:0043165">
    <property type="term" value="P:Gram-negative-bacterium-type cell outer membrane assembly"/>
    <property type="evidence" value="ECO:0007669"/>
    <property type="project" value="UniProtKB-UniRule"/>
</dbReference>
<keyword evidence="12" id="KW-1185">Reference proteome</keyword>
<keyword evidence="3 8" id="KW-0812">Transmembrane</keyword>
<evidence type="ECO:0000256" key="6">
    <source>
        <dbReference type="ARBA" id="ARBA00023136"/>
    </source>
</evidence>
<dbReference type="Pfam" id="PF07244">
    <property type="entry name" value="POTRA"/>
    <property type="match status" value="5"/>
</dbReference>
<comment type="function">
    <text evidence="8">Part of the outer membrane protein assembly complex, which is involved in assembly and insertion of beta-barrel proteins into the outer membrane.</text>
</comment>
<dbReference type="NCBIfam" id="TIGR03303">
    <property type="entry name" value="OM_YaeT"/>
    <property type="match status" value="1"/>
</dbReference>
<dbReference type="InterPro" id="IPR034746">
    <property type="entry name" value="POTRA"/>
</dbReference>
<dbReference type="AlphaFoldDB" id="A0A1C3UNC9"/>
<dbReference type="InterPro" id="IPR023707">
    <property type="entry name" value="OM_assembly_BamA"/>
</dbReference>
<dbReference type="RefSeq" id="WP_075852513.1">
    <property type="nucleotide sequence ID" value="NZ_FMAC01000002.1"/>
</dbReference>
<evidence type="ECO:0000256" key="1">
    <source>
        <dbReference type="ARBA" id="ARBA00004370"/>
    </source>
</evidence>
<comment type="subcellular location">
    <subcellularLocation>
        <location evidence="8">Cell outer membrane</location>
    </subcellularLocation>
    <subcellularLocation>
        <location evidence="1">Membrane</location>
    </subcellularLocation>
</comment>
<dbReference type="OrthoDB" id="9803054at2"/>
<evidence type="ECO:0000256" key="2">
    <source>
        <dbReference type="ARBA" id="ARBA00022452"/>
    </source>
</evidence>
<evidence type="ECO:0000256" key="7">
    <source>
        <dbReference type="ARBA" id="ARBA00023237"/>
    </source>
</evidence>
<evidence type="ECO:0000256" key="4">
    <source>
        <dbReference type="ARBA" id="ARBA00022729"/>
    </source>
</evidence>
<dbReference type="Gene3D" id="2.40.160.50">
    <property type="entry name" value="membrane protein fhac: a member of the omp85/tpsb transporter family"/>
    <property type="match status" value="1"/>
</dbReference>
<dbReference type="Pfam" id="PF01103">
    <property type="entry name" value="Omp85"/>
    <property type="match status" value="1"/>
</dbReference>
<dbReference type="GO" id="GO:0051205">
    <property type="term" value="P:protein insertion into membrane"/>
    <property type="evidence" value="ECO:0007669"/>
    <property type="project" value="UniProtKB-UniRule"/>
</dbReference>
<feature type="domain" description="POTRA" evidence="10">
    <location>
        <begin position="360"/>
        <end position="433"/>
    </location>
</feature>
<keyword evidence="6 8" id="KW-0472">Membrane</keyword>
<reference evidence="12" key="1">
    <citation type="submission" date="2016-08" db="EMBL/GenBank/DDBJ databases">
        <authorList>
            <person name="Varghese N."/>
            <person name="Submissions Spin"/>
        </authorList>
    </citation>
    <scope>NUCLEOTIDE SEQUENCE [LARGE SCALE GENOMIC DNA]</scope>
    <source>
        <strain evidence="12">CCBAU 57015</strain>
    </source>
</reference>
<dbReference type="InterPro" id="IPR010827">
    <property type="entry name" value="BamA/TamA_POTRA"/>
</dbReference>
<evidence type="ECO:0000313" key="11">
    <source>
        <dbReference type="EMBL" id="SCB16962.1"/>
    </source>
</evidence>
<evidence type="ECO:0000256" key="5">
    <source>
        <dbReference type="ARBA" id="ARBA00022737"/>
    </source>
</evidence>
<dbReference type="GO" id="GO:0009279">
    <property type="term" value="C:cell outer membrane"/>
    <property type="evidence" value="ECO:0007669"/>
    <property type="project" value="UniProtKB-SubCell"/>
</dbReference>
<accession>A0A1C3UNC9</accession>
<dbReference type="STRING" id="52131.GA0061100_102743"/>
<evidence type="ECO:0000313" key="12">
    <source>
        <dbReference type="Proteomes" id="UP000186228"/>
    </source>
</evidence>
<organism evidence="11 12">
    <name type="scientific">Rhizobium hainanense</name>
    <dbReference type="NCBI Taxonomy" id="52131"/>
    <lineage>
        <taxon>Bacteria</taxon>
        <taxon>Pseudomonadati</taxon>
        <taxon>Pseudomonadota</taxon>
        <taxon>Alphaproteobacteria</taxon>
        <taxon>Hyphomicrobiales</taxon>
        <taxon>Rhizobiaceae</taxon>
        <taxon>Rhizobium/Agrobacterium group</taxon>
        <taxon>Rhizobium</taxon>
    </lineage>
</organism>
<dbReference type="InterPro" id="IPR000184">
    <property type="entry name" value="Bac_surfAg_D15"/>
</dbReference>
<dbReference type="PANTHER" id="PTHR12815:SF23">
    <property type="entry name" value="OUTER MEMBRANE PROTEIN ASSEMBLY FACTOR BAMA"/>
    <property type="match status" value="1"/>
</dbReference>
<keyword evidence="5 8" id="KW-0677">Repeat</keyword>
<protein>
    <recommendedName>
        <fullName evidence="8 9">Outer membrane protein assembly factor BamA</fullName>
    </recommendedName>
</protein>
<dbReference type="HAMAP" id="MF_01430">
    <property type="entry name" value="OM_assembly_BamA"/>
    <property type="match status" value="1"/>
</dbReference>
<evidence type="ECO:0000256" key="8">
    <source>
        <dbReference type="HAMAP-Rule" id="MF_01430"/>
    </source>
</evidence>
<proteinExistence type="inferred from homology"/>
<sequence length="777" mass="84616">MKAGSKFLNAVSAVALSAGVVASGAGVITLASVSVAEAAVIQRVDVRGAGRVGETAVRDNITIKPGKSFSPSDIDASVKQLYATGYFSDVHITVSGSTLVVSVSENKLINAVVFNGNRKIKDDKLQGIVQTHAAGPYNEATIQADVKTIKDAYASIGRNDVQVTTQTAEVAPGRLNVAFVINEGDRTKIDKINFSGNQAYGSGRLASVISTKKSNFLSFLTRKDVYSPERLQGDQDQLRQFYYNHGYADFRVVSADATLNEQNNEYTLNFNVDEGPRYTYGDVNVISTVEGVNADELKGLVITHKGDVYSAKDIQTSIENISKRVAAAGYPFARITPRGNRDLSGHTIGIEYLVDQGERAYVERIEIRGNTRTRDYVIRREFDLNEGDAFNQEMITRAKRRLDALGYFTKVDISTAQGSAPDRVIVIVNVEDQPTGSFGIGAGYAVGNNGGLLLEASVEEKNFLGRGQYIRLAAGAGTEGNRTYNISFTEPYFLGYRLAAGFDIFKNQTSSDDYYDYSEEGFSLRVTAPITENLATTLRYNYKRLTYDGTNDWQNNLSAPYLNLVENGPWVQSTVSQTFTYNTLDDQNLPREGIIAKFTHEFAGLGGDSDFYKLSGKARYYQMISDEADIIGSLTVGAGYVMPTNGKLNVFDQFTLGGREIRGFENAGIGPRSSHGDPLGGTTYFTASAEASMPMPGVPQDIGLRIAAFADAGTLYGNKANLFGDTLHNDNSIRASLGAGLIWSSPFGVIRVDYAVPVLKEDYDKVENFRFGIANQF</sequence>
<name>A0A1C3UNC9_9HYPH</name>
<dbReference type="Proteomes" id="UP000186228">
    <property type="component" value="Unassembled WGS sequence"/>
</dbReference>
<keyword evidence="4 8" id="KW-0732">Signal</keyword>
<keyword evidence="7 8" id="KW-0998">Cell outer membrane</keyword>
<evidence type="ECO:0000256" key="9">
    <source>
        <dbReference type="NCBIfam" id="TIGR03303"/>
    </source>
</evidence>